<organism evidence="3">
    <name type="scientific">marine metagenome</name>
    <dbReference type="NCBI Taxonomy" id="408172"/>
    <lineage>
        <taxon>unclassified sequences</taxon>
        <taxon>metagenomes</taxon>
        <taxon>ecological metagenomes</taxon>
    </lineage>
</organism>
<gene>
    <name evidence="3" type="ORF">METZ01_LOCUS394108</name>
</gene>
<keyword evidence="1" id="KW-0560">Oxidoreductase</keyword>
<reference evidence="3" key="1">
    <citation type="submission" date="2018-05" db="EMBL/GenBank/DDBJ databases">
        <authorList>
            <person name="Lanie J.A."/>
            <person name="Ng W.-L."/>
            <person name="Kazmierczak K.M."/>
            <person name="Andrzejewski T.M."/>
            <person name="Davidsen T.M."/>
            <person name="Wayne K.J."/>
            <person name="Tettelin H."/>
            <person name="Glass J.I."/>
            <person name="Rusch D."/>
            <person name="Podicherti R."/>
            <person name="Tsui H.-C.T."/>
            <person name="Winkler M.E."/>
        </authorList>
    </citation>
    <scope>NUCLEOTIDE SEQUENCE</scope>
</reference>
<evidence type="ECO:0000313" key="3">
    <source>
        <dbReference type="EMBL" id="SVD41254.1"/>
    </source>
</evidence>
<evidence type="ECO:0000256" key="1">
    <source>
        <dbReference type="ARBA" id="ARBA00023002"/>
    </source>
</evidence>
<dbReference type="SMART" id="SM00903">
    <property type="entry name" value="Flavin_Reduct"/>
    <property type="match status" value="1"/>
</dbReference>
<dbReference type="PANTHER" id="PTHR30466">
    <property type="entry name" value="FLAVIN REDUCTASE"/>
    <property type="match status" value="1"/>
</dbReference>
<feature type="domain" description="Flavin reductase like" evidence="2">
    <location>
        <begin position="10"/>
        <end position="127"/>
    </location>
</feature>
<dbReference type="EMBL" id="UINC01149035">
    <property type="protein sequence ID" value="SVD41254.1"/>
    <property type="molecule type" value="Genomic_DNA"/>
</dbReference>
<dbReference type="InterPro" id="IPR012349">
    <property type="entry name" value="Split_barrel_FMN-bd"/>
</dbReference>
<dbReference type="GO" id="GO:0010181">
    <property type="term" value="F:FMN binding"/>
    <property type="evidence" value="ECO:0007669"/>
    <property type="project" value="InterPro"/>
</dbReference>
<dbReference type="AlphaFoldDB" id="A0A382V458"/>
<name>A0A382V458_9ZZZZ</name>
<accession>A0A382V458</accession>
<dbReference type="InterPro" id="IPR050268">
    <property type="entry name" value="NADH-dep_flavin_reductase"/>
</dbReference>
<dbReference type="PANTHER" id="PTHR30466:SF1">
    <property type="entry name" value="FMN REDUCTASE (NADH) RUTF"/>
    <property type="match status" value="1"/>
</dbReference>
<sequence>MFQENLKNAWAMFPTGVTILTSTEDGVSHHGMTANSVMSLSIDPPLVLISVAESRESHSIIRSTGKFGISVLRIEQSKIAEFYAEDSATKSSSEIQWKMSKLNGVCTISNSLVRMACDVTNSYNEAD</sequence>
<dbReference type="InterPro" id="IPR002563">
    <property type="entry name" value="Flavin_Rdtase-like_dom"/>
</dbReference>
<proteinExistence type="predicted"/>
<dbReference type="Pfam" id="PF01613">
    <property type="entry name" value="Flavin_Reduct"/>
    <property type="match status" value="1"/>
</dbReference>
<protein>
    <recommendedName>
        <fullName evidence="2">Flavin reductase like domain-containing protein</fullName>
    </recommendedName>
</protein>
<dbReference type="Gene3D" id="2.30.110.10">
    <property type="entry name" value="Electron Transport, Fmn-binding Protein, Chain A"/>
    <property type="match status" value="1"/>
</dbReference>
<dbReference type="SUPFAM" id="SSF50475">
    <property type="entry name" value="FMN-binding split barrel"/>
    <property type="match status" value="1"/>
</dbReference>
<dbReference type="GO" id="GO:0042602">
    <property type="term" value="F:riboflavin reductase (NADPH) activity"/>
    <property type="evidence" value="ECO:0007669"/>
    <property type="project" value="TreeGrafter"/>
</dbReference>
<evidence type="ECO:0000259" key="2">
    <source>
        <dbReference type="SMART" id="SM00903"/>
    </source>
</evidence>
<feature type="non-terminal residue" evidence="3">
    <location>
        <position position="127"/>
    </location>
</feature>